<dbReference type="OrthoDB" id="9802553at2"/>
<dbReference type="Pfam" id="PF21158">
    <property type="entry name" value="flgK_1st_1"/>
    <property type="match status" value="1"/>
</dbReference>
<comment type="subcellular location">
    <subcellularLocation>
        <location evidence="1 7">Bacterial flagellum</location>
    </subcellularLocation>
    <subcellularLocation>
        <location evidence="2 7">Secreted</location>
    </subcellularLocation>
</comment>
<dbReference type="GO" id="GO:0005198">
    <property type="term" value="F:structural molecule activity"/>
    <property type="evidence" value="ECO:0007669"/>
    <property type="project" value="UniProtKB-UniRule"/>
</dbReference>
<keyword evidence="12" id="KW-0966">Cell projection</keyword>
<evidence type="ECO:0000256" key="6">
    <source>
        <dbReference type="ARBA" id="ARBA00023143"/>
    </source>
</evidence>
<evidence type="ECO:0000256" key="8">
    <source>
        <dbReference type="SAM" id="Coils"/>
    </source>
</evidence>
<feature type="coiled-coil region" evidence="8">
    <location>
        <begin position="146"/>
        <end position="180"/>
    </location>
</feature>
<dbReference type="InterPro" id="IPR010930">
    <property type="entry name" value="Flg_bb/hook_C_dom"/>
</dbReference>
<keyword evidence="5 7" id="KW-0964">Secreted</keyword>
<accession>A0A4Z0AF80</accession>
<evidence type="ECO:0000256" key="5">
    <source>
        <dbReference type="ARBA" id="ARBA00022525"/>
    </source>
</evidence>
<feature type="domain" description="Flagellar hook-associated protein 1 D2-like" evidence="10">
    <location>
        <begin position="327"/>
        <end position="407"/>
    </location>
</feature>
<keyword evidence="8" id="KW-0175">Coiled coil</keyword>
<keyword evidence="13" id="KW-1185">Reference proteome</keyword>
<evidence type="ECO:0000256" key="2">
    <source>
        <dbReference type="ARBA" id="ARBA00004613"/>
    </source>
</evidence>
<organism evidence="12 13">
    <name type="scientific">Pseudomonas nabeulensis</name>
    <dbReference type="NCBI Taxonomy" id="2293833"/>
    <lineage>
        <taxon>Bacteria</taxon>
        <taxon>Pseudomonadati</taxon>
        <taxon>Pseudomonadota</taxon>
        <taxon>Gammaproteobacteria</taxon>
        <taxon>Pseudomonadales</taxon>
        <taxon>Pseudomonadaceae</taxon>
        <taxon>Pseudomonas</taxon>
    </lineage>
</organism>
<dbReference type="EMBL" id="QUZT01000111">
    <property type="protein sequence ID" value="TFY84954.1"/>
    <property type="molecule type" value="Genomic_DNA"/>
</dbReference>
<gene>
    <name evidence="7 12" type="primary">flgK</name>
    <name evidence="12" type="ORF">DYL61_30320</name>
</gene>
<feature type="domain" description="Flagellar hook-associated protein FlgK helical" evidence="11">
    <location>
        <begin position="84"/>
        <end position="317"/>
    </location>
</feature>
<dbReference type="Pfam" id="PF06429">
    <property type="entry name" value="Flg_bbr_C"/>
    <property type="match status" value="1"/>
</dbReference>
<keyword evidence="12" id="KW-0282">Flagellum</keyword>
<dbReference type="RefSeq" id="WP_135311439.1">
    <property type="nucleotide sequence ID" value="NZ_QUZT01000111.1"/>
</dbReference>
<dbReference type="InterPro" id="IPR053927">
    <property type="entry name" value="FlgK_helical"/>
</dbReference>
<reference evidence="12 13" key="1">
    <citation type="journal article" date="2019" name="Syst. Appl. Microbiol.">
        <title>New species of pathogenic Pseudomonas isolated from citrus in Tunisia: Proposal of Pseudomonas kairouanensis sp. nov. and Pseudomonas nabeulensis sp. nov.</title>
        <authorList>
            <person name="Oueslati M."/>
            <person name="Mulet M."/>
            <person name="Gomila M."/>
            <person name="Berge O."/>
            <person name="Hajlaoui M.R."/>
            <person name="Lalucat J."/>
            <person name="Sadfi-Zouaoui N."/>
            <person name="Garcia-Valdes E."/>
        </authorList>
    </citation>
    <scope>NUCLEOTIDE SEQUENCE [LARGE SCALE GENOMIC DNA]</scope>
    <source>
        <strain evidence="12 13">E10B</strain>
    </source>
</reference>
<evidence type="ECO:0000259" key="11">
    <source>
        <dbReference type="Pfam" id="PF22638"/>
    </source>
</evidence>
<comment type="caution">
    <text evidence="12">The sequence shown here is derived from an EMBL/GenBank/DDBJ whole genome shotgun (WGS) entry which is preliminary data.</text>
</comment>
<dbReference type="PRINTS" id="PR01005">
    <property type="entry name" value="FLGHOOKAP1"/>
</dbReference>
<name>A0A4Z0AF80_9PSED</name>
<dbReference type="PANTHER" id="PTHR30033">
    <property type="entry name" value="FLAGELLAR HOOK-ASSOCIATED PROTEIN 1"/>
    <property type="match status" value="1"/>
</dbReference>
<proteinExistence type="inferred from homology"/>
<dbReference type="InterPro" id="IPR002371">
    <property type="entry name" value="FlgK"/>
</dbReference>
<feature type="domain" description="Flagellar basal-body/hook protein C-terminal" evidence="9">
    <location>
        <begin position="496"/>
        <end position="534"/>
    </location>
</feature>
<comment type="similarity">
    <text evidence="3 7">Belongs to the flagella basal body rod proteins family.</text>
</comment>
<evidence type="ECO:0000313" key="13">
    <source>
        <dbReference type="Proteomes" id="UP000297734"/>
    </source>
</evidence>
<dbReference type="SUPFAM" id="SSF64518">
    <property type="entry name" value="Phase 1 flagellin"/>
    <property type="match status" value="1"/>
</dbReference>
<evidence type="ECO:0000256" key="4">
    <source>
        <dbReference type="ARBA" id="ARBA00016244"/>
    </source>
</evidence>
<evidence type="ECO:0000259" key="9">
    <source>
        <dbReference type="Pfam" id="PF06429"/>
    </source>
</evidence>
<evidence type="ECO:0000259" key="10">
    <source>
        <dbReference type="Pfam" id="PF21158"/>
    </source>
</evidence>
<evidence type="ECO:0000256" key="3">
    <source>
        <dbReference type="ARBA" id="ARBA00009677"/>
    </source>
</evidence>
<evidence type="ECO:0000313" key="12">
    <source>
        <dbReference type="EMBL" id="TFY84954.1"/>
    </source>
</evidence>
<dbReference type="PANTHER" id="PTHR30033:SF1">
    <property type="entry name" value="FLAGELLAR HOOK-ASSOCIATED PROTEIN 1"/>
    <property type="match status" value="1"/>
</dbReference>
<keyword evidence="12" id="KW-0969">Cilium</keyword>
<dbReference type="InterPro" id="IPR049119">
    <property type="entry name" value="FlgK_D2-like"/>
</dbReference>
<keyword evidence="6 7" id="KW-0975">Bacterial flagellum</keyword>
<dbReference type="NCBIfam" id="TIGR02492">
    <property type="entry name" value="flgK_ends"/>
    <property type="match status" value="1"/>
</dbReference>
<dbReference type="GO" id="GO:0044780">
    <property type="term" value="P:bacterial-type flagellum assembly"/>
    <property type="evidence" value="ECO:0007669"/>
    <property type="project" value="InterPro"/>
</dbReference>
<dbReference type="AlphaFoldDB" id="A0A4Z0AF80"/>
<evidence type="ECO:0000256" key="7">
    <source>
        <dbReference type="RuleBase" id="RU362065"/>
    </source>
</evidence>
<protein>
    <recommendedName>
        <fullName evidence="4 7">Flagellar hook-associated protein 1</fullName>
        <shortName evidence="7">HAP1</shortName>
    </recommendedName>
</protein>
<evidence type="ECO:0000256" key="1">
    <source>
        <dbReference type="ARBA" id="ARBA00004365"/>
    </source>
</evidence>
<dbReference type="GO" id="GO:0005576">
    <property type="term" value="C:extracellular region"/>
    <property type="evidence" value="ECO:0007669"/>
    <property type="project" value="UniProtKB-SubCell"/>
</dbReference>
<dbReference type="Proteomes" id="UP000297734">
    <property type="component" value="Unassembled WGS sequence"/>
</dbReference>
<dbReference type="GO" id="GO:0009424">
    <property type="term" value="C:bacterial-type flagellum hook"/>
    <property type="evidence" value="ECO:0007669"/>
    <property type="project" value="UniProtKB-UniRule"/>
</dbReference>
<dbReference type="Pfam" id="PF22638">
    <property type="entry name" value="FlgK_D1"/>
    <property type="match status" value="1"/>
</dbReference>
<sequence>MSIISIGVSGLTAAQIALSTSSSNTTNAYTTGYTLQVANFSEATAGSGVQIASVDRQYNQFVTSQLNSSVSAESALSTYQTEVDQIDSLLADGDASLDTLMQSFFSSLQTLASDASDTAAREEVIGAAQTLTSQFTQLGSYLDDMADDVNSQIDDQVTQVNDLTEQIADLNKKISLTSALGTTSNTLLDQRDLLVSQLSELVDVDVSTQDNGSYTVSLSNGLALVSGNNSFDLQTGVSASDPTQSVVTYVDAAGHTTVLDDSVFEGGSLGGLMDFRDNSLTDAQNQLGILAVSLTQAFNSLQTAGVDLNGDTGSALFSVAAPSTYGDTGNTGDATLSATFTDDVSALSATDYTVKYSDSDGYTVTRNDTGASVTATYDSDNNTLTFAGMSVAISGTANSGDSFLVLPTRNAASSFTTLTTDGSLIAAGTSTGASDNSNALAMLNLQTSSIVGGSKTLSQTYSALVSDVGSTASKIAGQLQTQSSLTEQLTTLQQSESGVNLDEEAANLIVYQQYYQACAKVVEVGTSLLDTILDIN</sequence>